<dbReference type="STRING" id="1214101.BN159_0891"/>
<protein>
    <submittedName>
        <fullName evidence="2">Uncharacterized protein</fullName>
    </submittedName>
</protein>
<name>K4QWQ0_STRDJ</name>
<dbReference type="RefSeq" id="WP_015655669.1">
    <property type="nucleotide sequence ID" value="NC_020504.1"/>
</dbReference>
<dbReference type="HOGENOM" id="CLU_725424_0_0_11"/>
<reference evidence="2 3" key="1">
    <citation type="journal article" date="2012" name="J. Bacteriol.">
        <title>Genome sequence of the bacterium Streptomyces davawensis JCM 4913 and heterologous production of the unique antibiotic roseoflavin.</title>
        <authorList>
            <person name="Jankowitsch F."/>
            <person name="Schwarz J."/>
            <person name="Ruckert C."/>
            <person name="Gust B."/>
            <person name="Szczepanowski R."/>
            <person name="Blom J."/>
            <person name="Pelzer S."/>
            <person name="Kalinowski J."/>
            <person name="Mack M."/>
        </authorList>
    </citation>
    <scope>NUCLEOTIDE SEQUENCE [LARGE SCALE GENOMIC DNA]</scope>
    <source>
        <strain evidence="3">DSM 101723 / JCM 4913 / KCC S-0913 / 768</strain>
    </source>
</reference>
<gene>
    <name evidence="2" type="ORF">BN159_0891</name>
</gene>
<feature type="compositionally biased region" description="Basic and acidic residues" evidence="1">
    <location>
        <begin position="363"/>
        <end position="375"/>
    </location>
</feature>
<evidence type="ECO:0000256" key="1">
    <source>
        <dbReference type="SAM" id="MobiDB-lite"/>
    </source>
</evidence>
<dbReference type="Proteomes" id="UP000008043">
    <property type="component" value="Chromosome"/>
</dbReference>
<evidence type="ECO:0000313" key="2">
    <source>
        <dbReference type="EMBL" id="CCK25270.1"/>
    </source>
</evidence>
<keyword evidence="3" id="KW-1185">Reference proteome</keyword>
<evidence type="ECO:0000313" key="3">
    <source>
        <dbReference type="Proteomes" id="UP000008043"/>
    </source>
</evidence>
<organism evidence="2 3">
    <name type="scientific">Streptomyces davaonensis (strain DSM 101723 / JCM 4913 / KCC S-0913 / 768)</name>
    <dbReference type="NCBI Taxonomy" id="1214101"/>
    <lineage>
        <taxon>Bacteria</taxon>
        <taxon>Bacillati</taxon>
        <taxon>Actinomycetota</taxon>
        <taxon>Actinomycetes</taxon>
        <taxon>Kitasatosporales</taxon>
        <taxon>Streptomycetaceae</taxon>
        <taxon>Streptomyces</taxon>
    </lineage>
</organism>
<dbReference type="KEGG" id="sdv:BN159_0891"/>
<dbReference type="AlphaFoldDB" id="K4QWQ0"/>
<accession>K4QWQ0</accession>
<dbReference type="OrthoDB" id="4277287at2"/>
<proteinExistence type="predicted"/>
<dbReference type="EMBL" id="HE971709">
    <property type="protein sequence ID" value="CCK25270.1"/>
    <property type="molecule type" value="Genomic_DNA"/>
</dbReference>
<feature type="region of interest" description="Disordered" evidence="1">
    <location>
        <begin position="352"/>
        <end position="375"/>
    </location>
</feature>
<dbReference type="eggNOG" id="ENOG5033SG9">
    <property type="taxonomic scope" value="Bacteria"/>
</dbReference>
<sequence length="375" mass="41180">MPSKPTVRPTTPPTIWLAHGRHTGSSAAEEVIRRCLRRHKDDGLVDDFTEPAEERRADALVFEARWRVEDTVTVRARVTLSDAGAWVLAAEAERPWDPRWPSPATLFWPSDPDTGWDHDPVTGGRMRGLNPLPDDEEAARRLLKGAAGDGWAVHVVLHEAMTPDQRGRTPLAGMLPPGLRHRVVEHRAAPHQLRWVNWALRATGVEVPRGGAVVLPGSPAPADYDAAGFAVRSVFLDGSEPAELIAAVTRYAALEKPLPTGAEEAVTALRERWTLLTLEEELARERALVAMYAEALEAMTQSRDLYREAAEQAHQALAAYRESVGPLPDRQPPPDSPLQQLTRTFGRLKTTALALRPGPAPEPARDEEPSERGTG</sequence>
<dbReference type="PATRIC" id="fig|1214101.3.peg.903"/>